<gene>
    <name evidence="13" type="ORF">FJR03_03700</name>
</gene>
<dbReference type="AlphaFoldDB" id="A0A7M1AU12"/>
<dbReference type="Gene3D" id="1.10.287.130">
    <property type="match status" value="1"/>
</dbReference>
<dbReference type="Pfam" id="PF02518">
    <property type="entry name" value="HATPase_c"/>
    <property type="match status" value="1"/>
</dbReference>
<dbReference type="SMART" id="SM00387">
    <property type="entry name" value="HATPase_c"/>
    <property type="match status" value="1"/>
</dbReference>
<dbReference type="RefSeq" id="WP_193114311.1">
    <property type="nucleotide sequence ID" value="NZ_CP041165.1"/>
</dbReference>
<evidence type="ECO:0000259" key="12">
    <source>
        <dbReference type="PROSITE" id="PS50109"/>
    </source>
</evidence>
<keyword evidence="6 11" id="KW-0812">Transmembrane</keyword>
<dbReference type="InterPro" id="IPR036097">
    <property type="entry name" value="HisK_dim/P_sf"/>
</dbReference>
<dbReference type="Pfam" id="PF00512">
    <property type="entry name" value="HisKA"/>
    <property type="match status" value="1"/>
</dbReference>
<dbReference type="GO" id="GO:0005886">
    <property type="term" value="C:plasma membrane"/>
    <property type="evidence" value="ECO:0007669"/>
    <property type="project" value="TreeGrafter"/>
</dbReference>
<evidence type="ECO:0000256" key="9">
    <source>
        <dbReference type="ARBA" id="ARBA00023136"/>
    </source>
</evidence>
<feature type="coiled-coil region" evidence="10">
    <location>
        <begin position="150"/>
        <end position="188"/>
    </location>
</feature>
<dbReference type="PROSITE" id="PS50109">
    <property type="entry name" value="HIS_KIN"/>
    <property type="match status" value="1"/>
</dbReference>
<comment type="catalytic activity">
    <reaction evidence="1">
        <text>ATP + protein L-histidine = ADP + protein N-phospho-L-histidine.</text>
        <dbReference type="EC" id="2.7.13.3"/>
    </reaction>
</comment>
<feature type="domain" description="Histidine kinase" evidence="12">
    <location>
        <begin position="195"/>
        <end position="403"/>
    </location>
</feature>
<dbReference type="Proteomes" id="UP000593910">
    <property type="component" value="Chromosome"/>
</dbReference>
<dbReference type="CDD" id="cd00082">
    <property type="entry name" value="HisKA"/>
    <property type="match status" value="1"/>
</dbReference>
<accession>A0A7M1AU12</accession>
<proteinExistence type="predicted"/>
<dbReference type="InterPro" id="IPR005467">
    <property type="entry name" value="His_kinase_dom"/>
</dbReference>
<protein>
    <recommendedName>
        <fullName evidence="3">histidine kinase</fullName>
        <ecNumber evidence="3">2.7.13.3</ecNumber>
    </recommendedName>
</protein>
<organism evidence="13 14">
    <name type="scientific">Sulfurimonas marina</name>
    <dbReference type="NCBI Taxonomy" id="2590551"/>
    <lineage>
        <taxon>Bacteria</taxon>
        <taxon>Pseudomonadati</taxon>
        <taxon>Campylobacterota</taxon>
        <taxon>Epsilonproteobacteria</taxon>
        <taxon>Campylobacterales</taxon>
        <taxon>Sulfurimonadaceae</taxon>
        <taxon>Sulfurimonas</taxon>
    </lineage>
</organism>
<keyword evidence="10" id="KW-0175">Coiled coil</keyword>
<name>A0A7M1AU12_9BACT</name>
<evidence type="ECO:0000256" key="1">
    <source>
        <dbReference type="ARBA" id="ARBA00000085"/>
    </source>
</evidence>
<sequence>MKELLIKFQNYLILRFNAITIRQANIITTLVILLFTIVFAYLLIKENYHDYEKTLSKQHHDQVVGIEQEYNYELAQEKLKSLLIKNTLAIATLAFILFAIMLGFYKIFNTLLQRDMESFLAFFKDAAHTDQVLNPNTILFKEFKTMGTHVNEMVDTINEQKRSLKELNLNLEDKVKAKTQDLERILNAQKEFLRYTVHETNTPLSVILTSLELYEMEHEKDRHLSKVEAAAKNIFNIYDDLSYLVKKEHVDYPKASIDINKFVKSRVEFFTEVAHLSKVSFSFVSEVEDVYIFFNKTKLQRIIDNSITNAIKYTFQNEVVDIKLTKTIQYVEFSIGSHSQPIKDVDKIFDEYYREENKSIASEKGFGIGLRLVKNICDEEGVEIVIDSNEKQNTFKFRFKVMGE</sequence>
<dbReference type="InterPro" id="IPR050398">
    <property type="entry name" value="HssS/ArlS-like"/>
</dbReference>
<dbReference type="InterPro" id="IPR036890">
    <property type="entry name" value="HATPase_C_sf"/>
</dbReference>
<dbReference type="SMART" id="SM00388">
    <property type="entry name" value="HisKA"/>
    <property type="match status" value="1"/>
</dbReference>
<evidence type="ECO:0000313" key="13">
    <source>
        <dbReference type="EMBL" id="QOP40890.1"/>
    </source>
</evidence>
<feature type="transmembrane region" description="Helical" evidence="11">
    <location>
        <begin position="24"/>
        <end position="44"/>
    </location>
</feature>
<keyword evidence="8 11" id="KW-1133">Transmembrane helix</keyword>
<dbReference type="EMBL" id="CP041165">
    <property type="protein sequence ID" value="QOP40890.1"/>
    <property type="molecule type" value="Genomic_DNA"/>
</dbReference>
<feature type="transmembrane region" description="Helical" evidence="11">
    <location>
        <begin position="88"/>
        <end position="108"/>
    </location>
</feature>
<evidence type="ECO:0000313" key="14">
    <source>
        <dbReference type="Proteomes" id="UP000593910"/>
    </source>
</evidence>
<reference evidence="13 14" key="1">
    <citation type="submission" date="2019-06" db="EMBL/GenBank/DDBJ databases">
        <title>Sulfurimonas gotlandica sp. nov., a chemoautotrophic and psychrotolerant epsilonproteobacterium isolated from a pelagic redoxcline, and an emended description of the genus Sulfurimonas.</title>
        <authorList>
            <person name="Wang S."/>
            <person name="Jiang L."/>
            <person name="Shao Z."/>
        </authorList>
    </citation>
    <scope>NUCLEOTIDE SEQUENCE [LARGE SCALE GENOMIC DNA]</scope>
    <source>
        <strain evidence="13 14">B2</strain>
    </source>
</reference>
<dbReference type="GO" id="GO:0000155">
    <property type="term" value="F:phosphorelay sensor kinase activity"/>
    <property type="evidence" value="ECO:0007669"/>
    <property type="project" value="InterPro"/>
</dbReference>
<dbReference type="InterPro" id="IPR003661">
    <property type="entry name" value="HisK_dim/P_dom"/>
</dbReference>
<dbReference type="KEGG" id="smax:FJR03_03700"/>
<dbReference type="InterPro" id="IPR003594">
    <property type="entry name" value="HATPase_dom"/>
</dbReference>
<evidence type="ECO:0000256" key="10">
    <source>
        <dbReference type="SAM" id="Coils"/>
    </source>
</evidence>
<evidence type="ECO:0000256" key="4">
    <source>
        <dbReference type="ARBA" id="ARBA00022553"/>
    </source>
</evidence>
<dbReference type="Gene3D" id="3.30.565.10">
    <property type="entry name" value="Histidine kinase-like ATPase, C-terminal domain"/>
    <property type="match status" value="1"/>
</dbReference>
<evidence type="ECO:0000256" key="5">
    <source>
        <dbReference type="ARBA" id="ARBA00022679"/>
    </source>
</evidence>
<evidence type="ECO:0000256" key="3">
    <source>
        <dbReference type="ARBA" id="ARBA00012438"/>
    </source>
</evidence>
<dbReference type="SUPFAM" id="SSF47384">
    <property type="entry name" value="Homodimeric domain of signal transducing histidine kinase"/>
    <property type="match status" value="1"/>
</dbReference>
<dbReference type="PANTHER" id="PTHR45528">
    <property type="entry name" value="SENSOR HISTIDINE KINASE CPXA"/>
    <property type="match status" value="1"/>
</dbReference>
<keyword evidence="7 13" id="KW-0418">Kinase</keyword>
<evidence type="ECO:0000256" key="7">
    <source>
        <dbReference type="ARBA" id="ARBA00022777"/>
    </source>
</evidence>
<evidence type="ECO:0000256" key="6">
    <source>
        <dbReference type="ARBA" id="ARBA00022692"/>
    </source>
</evidence>
<evidence type="ECO:0000256" key="2">
    <source>
        <dbReference type="ARBA" id="ARBA00004141"/>
    </source>
</evidence>
<evidence type="ECO:0000256" key="8">
    <source>
        <dbReference type="ARBA" id="ARBA00022989"/>
    </source>
</evidence>
<dbReference type="PANTHER" id="PTHR45528:SF8">
    <property type="entry name" value="HISTIDINE KINASE"/>
    <property type="match status" value="1"/>
</dbReference>
<keyword evidence="9 11" id="KW-0472">Membrane</keyword>
<evidence type="ECO:0000256" key="11">
    <source>
        <dbReference type="SAM" id="Phobius"/>
    </source>
</evidence>
<dbReference type="EC" id="2.7.13.3" evidence="3"/>
<dbReference type="SUPFAM" id="SSF55874">
    <property type="entry name" value="ATPase domain of HSP90 chaperone/DNA topoisomerase II/histidine kinase"/>
    <property type="match status" value="1"/>
</dbReference>
<keyword evidence="4" id="KW-0597">Phosphoprotein</keyword>
<keyword evidence="5" id="KW-0808">Transferase</keyword>
<keyword evidence="14" id="KW-1185">Reference proteome</keyword>
<comment type="subcellular location">
    <subcellularLocation>
        <location evidence="2">Membrane</location>
        <topology evidence="2">Multi-pass membrane protein</topology>
    </subcellularLocation>
</comment>